<evidence type="ECO:0000313" key="4">
    <source>
        <dbReference type="WBParaSite" id="MBELARI_LOCUS10949"/>
    </source>
</evidence>
<organism evidence="3 4">
    <name type="scientific">Mesorhabditis belari</name>
    <dbReference type="NCBI Taxonomy" id="2138241"/>
    <lineage>
        <taxon>Eukaryota</taxon>
        <taxon>Metazoa</taxon>
        <taxon>Ecdysozoa</taxon>
        <taxon>Nematoda</taxon>
        <taxon>Chromadorea</taxon>
        <taxon>Rhabditida</taxon>
        <taxon>Rhabditina</taxon>
        <taxon>Rhabditomorpha</taxon>
        <taxon>Rhabditoidea</taxon>
        <taxon>Rhabditidae</taxon>
        <taxon>Mesorhabditinae</taxon>
        <taxon>Mesorhabditis</taxon>
    </lineage>
</organism>
<evidence type="ECO:0000313" key="3">
    <source>
        <dbReference type="Proteomes" id="UP000887575"/>
    </source>
</evidence>
<dbReference type="InterPro" id="IPR016186">
    <property type="entry name" value="C-type_lectin-like/link_sf"/>
</dbReference>
<dbReference type="AlphaFoldDB" id="A0AAF3EAJ5"/>
<dbReference type="InterPro" id="IPR002035">
    <property type="entry name" value="VWF_A"/>
</dbReference>
<dbReference type="Pfam" id="PF00092">
    <property type="entry name" value="VWA"/>
    <property type="match status" value="1"/>
</dbReference>
<keyword evidence="3" id="KW-1185">Reference proteome</keyword>
<accession>A0AAF3EAJ5</accession>
<name>A0AAF3EAJ5_9BILA</name>
<feature type="domain" description="VWFA" evidence="2">
    <location>
        <begin position="1"/>
        <end position="167"/>
    </location>
</feature>
<dbReference type="CDD" id="cd00037">
    <property type="entry name" value="CLECT"/>
    <property type="match status" value="1"/>
</dbReference>
<dbReference type="Pfam" id="PF00059">
    <property type="entry name" value="Lectin_C"/>
    <property type="match status" value="1"/>
</dbReference>
<protein>
    <submittedName>
        <fullName evidence="4">VWFA domain-containing protein</fullName>
    </submittedName>
</protein>
<feature type="domain" description="C-type lectin" evidence="1">
    <location>
        <begin position="190"/>
        <end position="305"/>
    </location>
</feature>
<reference evidence="4" key="1">
    <citation type="submission" date="2024-02" db="UniProtKB">
        <authorList>
            <consortium name="WormBaseParasite"/>
        </authorList>
    </citation>
    <scope>IDENTIFICATION</scope>
</reference>
<dbReference type="Gene3D" id="3.10.100.10">
    <property type="entry name" value="Mannose-Binding Protein A, subunit A"/>
    <property type="match status" value="1"/>
</dbReference>
<dbReference type="InterPro" id="IPR001304">
    <property type="entry name" value="C-type_lectin-like"/>
</dbReference>
<dbReference type="PANTHER" id="PTHR31024:SF3">
    <property type="entry name" value="C-TYPE LECTIN-RELATED"/>
    <property type="match status" value="1"/>
</dbReference>
<proteinExistence type="predicted"/>
<dbReference type="Proteomes" id="UP000887575">
    <property type="component" value="Unassembled WGS sequence"/>
</dbReference>
<dbReference type="SMART" id="SM00034">
    <property type="entry name" value="CLECT"/>
    <property type="match status" value="1"/>
</dbReference>
<evidence type="ECO:0000259" key="1">
    <source>
        <dbReference type="PROSITE" id="PS50041"/>
    </source>
</evidence>
<dbReference type="InterPro" id="IPR036465">
    <property type="entry name" value="vWFA_dom_sf"/>
</dbReference>
<dbReference type="PANTHER" id="PTHR31024">
    <property type="entry name" value="C-TYPE LECTIN"/>
    <property type="match status" value="1"/>
</dbReference>
<evidence type="ECO:0000259" key="2">
    <source>
        <dbReference type="PROSITE" id="PS50234"/>
    </source>
</evidence>
<dbReference type="PROSITE" id="PS50041">
    <property type="entry name" value="C_TYPE_LECTIN_2"/>
    <property type="match status" value="1"/>
</dbReference>
<dbReference type="Gene3D" id="3.40.50.410">
    <property type="entry name" value="von Willebrand factor, type A domain"/>
    <property type="match status" value="1"/>
</dbReference>
<dbReference type="SUPFAM" id="SSF53300">
    <property type="entry name" value="vWA-like"/>
    <property type="match status" value="1"/>
</dbReference>
<sequence length="316" mass="34621">MTSHGILELSNYLVTSFLQLNIGQGDGHYTRVGAVGYGDNATLQHSLTSFTSVNDLLSRFNPTIDGTKGSNIEAAIRLAQDQFDSQGHRPNVKRVIILAASHYEPGTSEDPTQVAQQFREDGGFLITLEYVQEHGAQVPILADLASPCFAISNSNADLHAVDLQNKLCMANCFCLTNWEPYMINPTCNVPDGGCYYPVLIPAAEILAKAFCERQTGGMLVKVEDAAKAIFVNSMYSNTKEKTWIGLEYSPLKFGYVWDDGSNVGSYQPFASRNISVTCVSQQPGSGFLTNWYPADCVEDHMYTCQSTPCSADKYCP</sequence>
<dbReference type="PROSITE" id="PS50234">
    <property type="entry name" value="VWFA"/>
    <property type="match status" value="1"/>
</dbReference>
<dbReference type="SUPFAM" id="SSF56436">
    <property type="entry name" value="C-type lectin-like"/>
    <property type="match status" value="1"/>
</dbReference>
<dbReference type="WBParaSite" id="MBELARI_LOCUS10949">
    <property type="protein sequence ID" value="MBELARI_LOCUS10949"/>
    <property type="gene ID" value="MBELARI_LOCUS10949"/>
</dbReference>
<dbReference type="InterPro" id="IPR016187">
    <property type="entry name" value="CTDL_fold"/>
</dbReference>